<dbReference type="OrthoDB" id="5243890at2"/>
<dbReference type="STRING" id="1834516.BL253_24570"/>
<evidence type="ECO:0000313" key="7">
    <source>
        <dbReference type="Proteomes" id="UP000188929"/>
    </source>
</evidence>
<dbReference type="Pfam" id="PF12740">
    <property type="entry name" value="PETase"/>
    <property type="match status" value="1"/>
</dbReference>
<keyword evidence="3" id="KW-0443">Lipid metabolism</keyword>
<evidence type="ECO:0000256" key="4">
    <source>
        <dbReference type="SAM" id="MobiDB-lite"/>
    </source>
</evidence>
<evidence type="ECO:0000256" key="1">
    <source>
        <dbReference type="ARBA" id="ARBA00022801"/>
    </source>
</evidence>
<dbReference type="PANTHER" id="PTHR10272">
    <property type="entry name" value="PLATELET-ACTIVATING FACTOR ACETYLHYDROLASE"/>
    <property type="match status" value="1"/>
</dbReference>
<name>A0A1V2I5H7_9ACTN</name>
<evidence type="ECO:0000256" key="3">
    <source>
        <dbReference type="ARBA" id="ARBA00023098"/>
    </source>
</evidence>
<dbReference type="Proteomes" id="UP000188929">
    <property type="component" value="Unassembled WGS sequence"/>
</dbReference>
<dbReference type="PROSITE" id="PS51257">
    <property type="entry name" value="PROKAR_LIPOPROTEIN"/>
    <property type="match status" value="1"/>
</dbReference>
<dbReference type="SUPFAM" id="SSF53474">
    <property type="entry name" value="alpha/beta-Hydrolases"/>
    <property type="match status" value="1"/>
</dbReference>
<protein>
    <submittedName>
        <fullName evidence="6">Phospholipase</fullName>
    </submittedName>
</protein>
<dbReference type="InterPro" id="IPR029058">
    <property type="entry name" value="AB_hydrolase_fold"/>
</dbReference>
<dbReference type="EMBL" id="MOMC01000051">
    <property type="protein sequence ID" value="ONH26373.1"/>
    <property type="molecule type" value="Genomic_DNA"/>
</dbReference>
<evidence type="ECO:0000313" key="6">
    <source>
        <dbReference type="EMBL" id="ONH26373.1"/>
    </source>
</evidence>
<sequence>MDRSRRWVSRGPVAVVAGVALGLGLLTSCADDNPSPPPRTAATAATASSAPHGCLPADDPAASVRGGYGVGQTEVTFVDHSRPTDAVPERGLAGRPDRTIPVVVSYPIAPAAGAARDAPAVAGAAPAPGRFPLVVLSHGVTANGTGVATFVAAPFVRQGYVVVSPTFPLSSGPGGTIFDLPNQPADVSFVITSMGTWSTAAGSPLAGHLQADCLAIAGHSLGAATTLAAAYLSCCRDQRVRAVVSLAGVLAPFKGTFADNPPVPLLIVHGDQDETVPLARSADIFTTLRGPRYFVTLRGAGHTTMFLNQAGQTLNQSVTAFLDAYLKGDFTALRALPDDIRRSTIATYQAAD</sequence>
<evidence type="ECO:0000256" key="2">
    <source>
        <dbReference type="ARBA" id="ARBA00022963"/>
    </source>
</evidence>
<proteinExistence type="predicted"/>
<dbReference type="AlphaFoldDB" id="A0A1V2I5H7"/>
<dbReference type="GO" id="GO:0016042">
    <property type="term" value="P:lipid catabolic process"/>
    <property type="evidence" value="ECO:0007669"/>
    <property type="project" value="UniProtKB-KW"/>
</dbReference>
<dbReference type="Gene3D" id="3.40.50.1820">
    <property type="entry name" value="alpha/beta hydrolase"/>
    <property type="match status" value="1"/>
</dbReference>
<feature type="compositionally biased region" description="Low complexity" evidence="4">
    <location>
        <begin position="40"/>
        <end position="51"/>
    </location>
</feature>
<gene>
    <name evidence="6" type="ORF">BL253_24570</name>
</gene>
<accession>A0A1V2I5H7</accession>
<feature type="region of interest" description="Disordered" evidence="4">
    <location>
        <begin position="31"/>
        <end position="58"/>
    </location>
</feature>
<organism evidence="6 7">
    <name type="scientific">Pseudofrankia asymbiotica</name>
    <dbReference type="NCBI Taxonomy" id="1834516"/>
    <lineage>
        <taxon>Bacteria</taxon>
        <taxon>Bacillati</taxon>
        <taxon>Actinomycetota</taxon>
        <taxon>Actinomycetes</taxon>
        <taxon>Frankiales</taxon>
        <taxon>Frankiaceae</taxon>
        <taxon>Pseudofrankia</taxon>
    </lineage>
</organism>
<keyword evidence="2" id="KW-0442">Lipid degradation</keyword>
<keyword evidence="1" id="KW-0378">Hydrolase</keyword>
<comment type="caution">
    <text evidence="6">The sequence shown here is derived from an EMBL/GenBank/DDBJ whole genome shotgun (WGS) entry which is preliminary data.</text>
</comment>
<dbReference type="GO" id="GO:0003847">
    <property type="term" value="F:1-alkyl-2-acetylglycerophosphocholine esterase activity"/>
    <property type="evidence" value="ECO:0007669"/>
    <property type="project" value="TreeGrafter"/>
</dbReference>
<feature type="domain" description="PET hydrolase/cutinase-like" evidence="5">
    <location>
        <begin position="175"/>
        <end position="329"/>
    </location>
</feature>
<reference evidence="7" key="1">
    <citation type="submission" date="2016-10" db="EMBL/GenBank/DDBJ databases">
        <title>Frankia sp. NRRL B-16386 Genome sequencing.</title>
        <authorList>
            <person name="Ghodhbane-Gtari F."/>
            <person name="Swanson E."/>
            <person name="Gueddou A."/>
            <person name="Hezbri K."/>
            <person name="Ktari K."/>
            <person name="Nouioui I."/>
            <person name="Morris K."/>
            <person name="Simpson S."/>
            <person name="Abebe-Akele F."/>
            <person name="Thomas K."/>
            <person name="Gtari M."/>
            <person name="Tisa L.S."/>
        </authorList>
    </citation>
    <scope>NUCLEOTIDE SEQUENCE [LARGE SCALE GENOMIC DNA]</scope>
    <source>
        <strain evidence="7">NRRL B-16386</strain>
    </source>
</reference>
<dbReference type="PANTHER" id="PTHR10272:SF0">
    <property type="entry name" value="PLATELET-ACTIVATING FACTOR ACETYLHYDROLASE"/>
    <property type="match status" value="1"/>
</dbReference>
<dbReference type="InterPro" id="IPR041127">
    <property type="entry name" value="PET_hydrolase/cutinase-like"/>
</dbReference>
<keyword evidence="7" id="KW-1185">Reference proteome</keyword>
<evidence type="ECO:0000259" key="5">
    <source>
        <dbReference type="Pfam" id="PF12740"/>
    </source>
</evidence>